<dbReference type="Gene3D" id="3.40.50.1820">
    <property type="entry name" value="alpha/beta hydrolase"/>
    <property type="match status" value="1"/>
</dbReference>
<accession>A0A348AI54</accession>
<gene>
    <name evidence="1" type="ORF">MAMMFC1_01413</name>
</gene>
<dbReference type="RefSeq" id="WP_126307655.1">
    <property type="nucleotide sequence ID" value="NZ_AP018449.1"/>
</dbReference>
<organism evidence="1 2">
    <name type="scientific">Methylomusa anaerophila</name>
    <dbReference type="NCBI Taxonomy" id="1930071"/>
    <lineage>
        <taxon>Bacteria</taxon>
        <taxon>Bacillati</taxon>
        <taxon>Bacillota</taxon>
        <taxon>Negativicutes</taxon>
        <taxon>Selenomonadales</taxon>
        <taxon>Sporomusaceae</taxon>
        <taxon>Methylomusa</taxon>
    </lineage>
</organism>
<evidence type="ECO:0008006" key="3">
    <source>
        <dbReference type="Google" id="ProtNLM"/>
    </source>
</evidence>
<dbReference type="KEGG" id="mana:MAMMFC1_01413"/>
<dbReference type="InterPro" id="IPR029058">
    <property type="entry name" value="AB_hydrolase_fold"/>
</dbReference>
<proteinExistence type="predicted"/>
<dbReference type="EMBL" id="AP018449">
    <property type="protein sequence ID" value="BBB90752.1"/>
    <property type="molecule type" value="Genomic_DNA"/>
</dbReference>
<evidence type="ECO:0000313" key="1">
    <source>
        <dbReference type="EMBL" id="BBB90752.1"/>
    </source>
</evidence>
<dbReference type="Proteomes" id="UP000276437">
    <property type="component" value="Chromosome"/>
</dbReference>
<evidence type="ECO:0000313" key="2">
    <source>
        <dbReference type="Proteomes" id="UP000276437"/>
    </source>
</evidence>
<dbReference type="AlphaFoldDB" id="A0A348AI54"/>
<sequence length="74" mass="8294">MTMEGYAQNITCALLVSHGIPGPLFRVEGVEKIYTESASTDKTLKLWKDGKHCVTNHATETIMLFADFFTDKLK</sequence>
<name>A0A348AI54_9FIRM</name>
<keyword evidence="2" id="KW-1185">Reference proteome</keyword>
<dbReference type="OrthoDB" id="9812921at2"/>
<protein>
    <recommendedName>
        <fullName evidence="3">Alpha/beta hydrolase family protein</fullName>
    </recommendedName>
</protein>
<dbReference type="SUPFAM" id="SSF53474">
    <property type="entry name" value="alpha/beta-Hydrolases"/>
    <property type="match status" value="1"/>
</dbReference>
<reference evidence="1 2" key="1">
    <citation type="journal article" date="2018" name="Int. J. Syst. Evol. Microbiol.">
        <title>Methylomusa anaerophila gen. nov., sp. nov., an anaerobic methanol-utilizing bacterium isolated from a microbial fuel cell.</title>
        <authorList>
            <person name="Amano N."/>
            <person name="Yamamuro A."/>
            <person name="Miyahara M."/>
            <person name="Kouzuma A."/>
            <person name="Abe T."/>
            <person name="Watanabe K."/>
        </authorList>
    </citation>
    <scope>NUCLEOTIDE SEQUENCE [LARGE SCALE GENOMIC DNA]</scope>
    <source>
        <strain evidence="1 2">MMFC1</strain>
    </source>
</reference>